<dbReference type="Pfam" id="PF00975">
    <property type="entry name" value="Thioesterase"/>
    <property type="match status" value="1"/>
</dbReference>
<evidence type="ECO:0000256" key="1">
    <source>
        <dbReference type="ARBA" id="ARBA00001957"/>
    </source>
</evidence>
<comment type="caution">
    <text evidence="7">The sequence shown here is derived from an EMBL/GenBank/DDBJ whole genome shotgun (WGS) entry which is preliminary data.</text>
</comment>
<dbReference type="SUPFAM" id="SSF47336">
    <property type="entry name" value="ACP-like"/>
    <property type="match status" value="1"/>
</dbReference>
<evidence type="ECO:0000256" key="4">
    <source>
        <dbReference type="ARBA" id="ARBA00022553"/>
    </source>
</evidence>
<dbReference type="InterPro" id="IPR000873">
    <property type="entry name" value="AMP-dep_synth/lig_dom"/>
</dbReference>
<dbReference type="GO" id="GO:0072330">
    <property type="term" value="P:monocarboxylic acid biosynthetic process"/>
    <property type="evidence" value="ECO:0007669"/>
    <property type="project" value="UniProtKB-ARBA"/>
</dbReference>
<dbReference type="GO" id="GO:0044550">
    <property type="term" value="P:secondary metabolite biosynthetic process"/>
    <property type="evidence" value="ECO:0007669"/>
    <property type="project" value="TreeGrafter"/>
</dbReference>
<dbReference type="Gene3D" id="3.40.50.980">
    <property type="match status" value="2"/>
</dbReference>
<keyword evidence="4" id="KW-0597">Phosphoprotein</keyword>
<sequence length="1389" mass="152023">MMSKTVPDDLCLPDMLRSITRDQPHRIAVSCGTERLTFRQLGEGSENIADHLRRLGAAVDEPVGIFMEPSVDLMVSVWGVLHAGSAYLPLSPEYPDERVRYMVADSQARIILTDESLVPRLTAMAPPETRIVTLAQARAHLGVERAAPQATGASARRHVQGDDLAYVIYTSGSTGNPKGIGIEHRSIVSQMRWLAAEQTLDDRRTVLQKTPLSFDAAQWEILAPACGSSVVMSEAGVYGDPDGLIDLIVANGVTTLQGVPTLLQALVDTGRLSHCASVTQLFSGGEALTKSLAIELLDALPDCELVNLYGPSECTINASAHTVDRATVQHGPDHLCIGRPVRGMSFHILDTARRPVAHGESGELHVAGRQLARGYLNRPELTAERFIPNPFSTDPRSARLYRTGDLARWNDDGTVQFLGRTDSQVKLRGFRVELDEIKVAIEARDWVKRAAVLVRDDPRLGANLISFIELDPSQAALMDQGNHGAHHQSKRSKLQLQAQLAGLGVRQEPGLPVVDLPGRSPSAQQRRTVFARKTYRFFEGGEVTRDDILSLLTPPAEHGAAPRTPDTLTRLELGTLLRYFGQFPGDERLLPKYGYASPGSLYGAQLYLELSGIAGIEPGYYYHHPVNHQLVLVSPAPAGAPRLRVHFIGRRSAIEPVYRNNIQEVLQFEAGHMVGLFDRVLPEYGLRMSAREGEPAVKDVLRCPDEDYYLATYEVETSAAPAPPAPVELYVQAHPGRIAGLPGGQYRYADAELVRISDDLVRKQHVIAINQEVYERSSFGISLIGGSPEPWRRYVDLGRELQRLQMNAIGLGLMSSGYSSETGNDLPSARRIRDITGLGSEVASYFAVGGRISTEQRLSEGMKEDSVHMRGPAEIIKDDLAATLPPYMVPNRVTVLDSFPLTPNGKIDHQALRVLDKATVDDTEAPVVPPRTPTEEAIAALWRKVLRQPRVSIRDNFFAAGGHSLTAVNLVSRINRELGSSLPLQVLFDSPTIAELARRVDREPATTLSRLVRLRGGDNPRPVFCWPGLGGYPMSLRLLAGSLQLERPFFGVQAYGINEGELPYPTFEEMVARDIELVRQVQPSGPYVLWGYSFGARAAFEVACQLERAGERVEEVVLIAPGKPPVEAREEPLGGVAASFADPTFVSILYSVFAGNLEKVAVDECLTATHDQDTFVDFVCGRFEHLDRALVRRIVGVVWQTFLFEYAPHELAERRVAAPVTVFRARGTSPPSSTPVPCSRTHPPRSSNWRPTTTACCARPAWTNSSPPSAAHGSSGRSSQCHTSTSSTSRATSTPTRSRPWSPRSPARSGPPSRWTRVTCPSLWNRWPRTPGTNGCTSRRSSKAPPSWSRSRTTEPGTESDGTGPPGPGHDIRRTACVGRSPGRRKTSP</sequence>
<dbReference type="PROSITE" id="PS00455">
    <property type="entry name" value="AMP_BINDING"/>
    <property type="match status" value="1"/>
</dbReference>
<dbReference type="NCBIfam" id="TIGR01733">
    <property type="entry name" value="AA-adenyl-dom"/>
    <property type="match status" value="1"/>
</dbReference>
<evidence type="ECO:0000256" key="3">
    <source>
        <dbReference type="ARBA" id="ARBA00022450"/>
    </source>
</evidence>
<dbReference type="PROSITE" id="PS50075">
    <property type="entry name" value="CARRIER"/>
    <property type="match status" value="1"/>
</dbReference>
<feature type="region of interest" description="Disordered" evidence="5">
    <location>
        <begin position="1225"/>
        <end position="1252"/>
    </location>
</feature>
<feature type="domain" description="Carrier" evidence="6">
    <location>
        <begin position="929"/>
        <end position="1004"/>
    </location>
</feature>
<dbReference type="InterPro" id="IPR020845">
    <property type="entry name" value="AMP-binding_CS"/>
</dbReference>
<dbReference type="Gene3D" id="3.40.109.10">
    <property type="entry name" value="NADH Oxidase"/>
    <property type="match status" value="1"/>
</dbReference>
<dbReference type="InterPro" id="IPR020806">
    <property type="entry name" value="PKS_PP-bd"/>
</dbReference>
<evidence type="ECO:0000313" key="8">
    <source>
        <dbReference type="Proteomes" id="UP000498980"/>
    </source>
</evidence>
<dbReference type="SUPFAM" id="SSF53474">
    <property type="entry name" value="alpha/beta-Hydrolases"/>
    <property type="match status" value="1"/>
</dbReference>
<keyword evidence="3" id="KW-0596">Phosphopantetheine</keyword>
<name>A0A7J0CA88_9ACTN</name>
<dbReference type="PANTHER" id="PTHR45527">
    <property type="entry name" value="NONRIBOSOMAL PEPTIDE SYNTHETASE"/>
    <property type="match status" value="1"/>
</dbReference>
<dbReference type="InterPro" id="IPR006162">
    <property type="entry name" value="Ppantetheine_attach_site"/>
</dbReference>
<dbReference type="InterPro" id="IPR009081">
    <property type="entry name" value="PP-bd_ACP"/>
</dbReference>
<dbReference type="InterPro" id="IPR036736">
    <property type="entry name" value="ACP-like_sf"/>
</dbReference>
<dbReference type="GO" id="GO:0005737">
    <property type="term" value="C:cytoplasm"/>
    <property type="evidence" value="ECO:0007669"/>
    <property type="project" value="TreeGrafter"/>
</dbReference>
<reference evidence="7 8" key="1">
    <citation type="submission" date="2020-05" db="EMBL/GenBank/DDBJ databases">
        <title>Whole genome shotgun sequence of Streptomyces fulvorobeus NBRC 15897.</title>
        <authorList>
            <person name="Komaki H."/>
            <person name="Tamura T."/>
        </authorList>
    </citation>
    <scope>NUCLEOTIDE SEQUENCE [LARGE SCALE GENOMIC DNA]</scope>
    <source>
        <strain evidence="7 8">NBRC 15897</strain>
    </source>
</reference>
<dbReference type="FunFam" id="1.10.1200.10:FF:000016">
    <property type="entry name" value="Non-ribosomal peptide synthase"/>
    <property type="match status" value="1"/>
</dbReference>
<organism evidence="7 8">
    <name type="scientific">Streptomyces fulvorobeus</name>
    <dbReference type="NCBI Taxonomy" id="284028"/>
    <lineage>
        <taxon>Bacteria</taxon>
        <taxon>Bacillati</taxon>
        <taxon>Actinomycetota</taxon>
        <taxon>Actinomycetes</taxon>
        <taxon>Kitasatosporales</taxon>
        <taxon>Streptomycetaceae</taxon>
        <taxon>Streptomyces</taxon>
    </lineage>
</organism>
<dbReference type="FunFam" id="3.40.50.980:FF:000001">
    <property type="entry name" value="Non-ribosomal peptide synthetase"/>
    <property type="match status" value="1"/>
</dbReference>
<dbReference type="Gene3D" id="3.30.300.30">
    <property type="match status" value="2"/>
</dbReference>
<evidence type="ECO:0000256" key="5">
    <source>
        <dbReference type="SAM" id="MobiDB-lite"/>
    </source>
</evidence>
<evidence type="ECO:0000313" key="7">
    <source>
        <dbReference type="EMBL" id="GFM99087.1"/>
    </source>
</evidence>
<feature type="compositionally biased region" description="Polar residues" evidence="5">
    <location>
        <begin position="1348"/>
        <end position="1361"/>
    </location>
</feature>
<evidence type="ECO:0000259" key="6">
    <source>
        <dbReference type="PROSITE" id="PS50075"/>
    </source>
</evidence>
<dbReference type="GO" id="GO:0043041">
    <property type="term" value="P:amino acid activation for nonribosomal peptide biosynthetic process"/>
    <property type="evidence" value="ECO:0007669"/>
    <property type="project" value="TreeGrafter"/>
</dbReference>
<accession>A0A7J0CA88</accession>
<keyword evidence="8" id="KW-1185">Reference proteome</keyword>
<dbReference type="InterPro" id="IPR010071">
    <property type="entry name" value="AA_adenyl_dom"/>
</dbReference>
<gene>
    <name evidence="7" type="ORF">Sfulv_38980</name>
</gene>
<evidence type="ECO:0000256" key="2">
    <source>
        <dbReference type="ARBA" id="ARBA00006432"/>
    </source>
</evidence>
<dbReference type="Gene3D" id="2.30.38.10">
    <property type="entry name" value="Luciferase, Domain 3"/>
    <property type="match status" value="1"/>
</dbReference>
<dbReference type="InterPro" id="IPR045851">
    <property type="entry name" value="AMP-bd_C_sf"/>
</dbReference>
<dbReference type="GO" id="GO:0017000">
    <property type="term" value="P:antibiotic biosynthetic process"/>
    <property type="evidence" value="ECO:0007669"/>
    <property type="project" value="UniProtKB-ARBA"/>
</dbReference>
<dbReference type="GO" id="GO:0031177">
    <property type="term" value="F:phosphopantetheine binding"/>
    <property type="evidence" value="ECO:0007669"/>
    <property type="project" value="InterPro"/>
</dbReference>
<dbReference type="PROSITE" id="PS00012">
    <property type="entry name" value="PHOSPHOPANTETHEINE"/>
    <property type="match status" value="1"/>
</dbReference>
<dbReference type="InterPro" id="IPR001031">
    <property type="entry name" value="Thioesterase"/>
</dbReference>
<feature type="compositionally biased region" description="Low complexity" evidence="5">
    <location>
        <begin position="1265"/>
        <end position="1315"/>
    </location>
</feature>
<dbReference type="Gene3D" id="3.40.50.1820">
    <property type="entry name" value="alpha/beta hydrolase"/>
    <property type="match status" value="1"/>
</dbReference>
<dbReference type="EMBL" id="BLWC01000001">
    <property type="protein sequence ID" value="GFM99087.1"/>
    <property type="molecule type" value="Genomic_DNA"/>
</dbReference>
<dbReference type="SMART" id="SM00823">
    <property type="entry name" value="PKS_PP"/>
    <property type="match status" value="1"/>
</dbReference>
<dbReference type="Proteomes" id="UP000498980">
    <property type="component" value="Unassembled WGS sequence"/>
</dbReference>
<dbReference type="GO" id="GO:0016491">
    <property type="term" value="F:oxidoreductase activity"/>
    <property type="evidence" value="ECO:0007669"/>
    <property type="project" value="InterPro"/>
</dbReference>
<proteinExistence type="inferred from homology"/>
<dbReference type="CDD" id="cd05930">
    <property type="entry name" value="A_NRPS"/>
    <property type="match status" value="1"/>
</dbReference>
<dbReference type="InterPro" id="IPR029058">
    <property type="entry name" value="AB_hydrolase_fold"/>
</dbReference>
<feature type="region of interest" description="Disordered" evidence="5">
    <location>
        <begin position="1264"/>
        <end position="1389"/>
    </location>
</feature>
<feature type="compositionally biased region" description="Low complexity" evidence="5">
    <location>
        <begin position="1228"/>
        <end position="1241"/>
    </location>
</feature>
<comment type="similarity">
    <text evidence="2">Belongs to the ATP-dependent AMP-binding enzyme family.</text>
</comment>
<comment type="cofactor">
    <cofactor evidence="1">
        <name>pantetheine 4'-phosphate</name>
        <dbReference type="ChEBI" id="CHEBI:47942"/>
    </cofactor>
</comment>
<dbReference type="InterPro" id="IPR000415">
    <property type="entry name" value="Nitroreductase-like"/>
</dbReference>
<dbReference type="Pfam" id="PF00550">
    <property type="entry name" value="PP-binding"/>
    <property type="match status" value="1"/>
</dbReference>
<dbReference type="Pfam" id="PF00501">
    <property type="entry name" value="AMP-binding"/>
    <property type="match status" value="1"/>
</dbReference>
<dbReference type="SUPFAM" id="SSF56801">
    <property type="entry name" value="Acetyl-CoA synthetase-like"/>
    <property type="match status" value="1"/>
</dbReference>
<protein>
    <recommendedName>
        <fullName evidence="6">Carrier domain-containing protein</fullName>
    </recommendedName>
</protein>
<dbReference type="PANTHER" id="PTHR45527:SF1">
    <property type="entry name" value="FATTY ACID SYNTHASE"/>
    <property type="match status" value="1"/>
</dbReference>